<feature type="domain" description="Tetrapyrrole biosynthesis uroporphyrinogen III synthase" evidence="1">
    <location>
        <begin position="19"/>
        <end position="255"/>
    </location>
</feature>
<dbReference type="PANTHER" id="PTHR40082">
    <property type="entry name" value="BLR5956 PROTEIN"/>
    <property type="match status" value="1"/>
</dbReference>
<reference evidence="2 3" key="1">
    <citation type="journal article" date="2019" name="Extremophiles">
        <title>Biogeography of thermophiles and predominance of Thermus scotoductus in domestic water heaters.</title>
        <authorList>
            <person name="Wilpiszeski R.L."/>
            <person name="Zhang Z."/>
            <person name="House C.H."/>
        </authorList>
    </citation>
    <scope>NUCLEOTIDE SEQUENCE [LARGE SCALE GENOMIC DNA]</scope>
    <source>
        <strain evidence="2 3">32_S32</strain>
    </source>
</reference>
<dbReference type="InterPro" id="IPR036108">
    <property type="entry name" value="4pyrrol_syn_uPrphyn_synt_sf"/>
</dbReference>
<evidence type="ECO:0000313" key="2">
    <source>
        <dbReference type="EMBL" id="RTH03195.1"/>
    </source>
</evidence>
<dbReference type="EMBL" id="PELR01000199">
    <property type="protein sequence ID" value="RTH03195.1"/>
    <property type="molecule type" value="Genomic_DNA"/>
</dbReference>
<comment type="caution">
    <text evidence="2">The sequence shown here is derived from an EMBL/GenBank/DDBJ whole genome shotgun (WGS) entry which is preliminary data.</text>
</comment>
<dbReference type="InterPro" id="IPR039793">
    <property type="entry name" value="UROS/Hem4"/>
</dbReference>
<dbReference type="AlphaFoldDB" id="A0A430R6Z8"/>
<dbReference type="GO" id="GO:0004852">
    <property type="term" value="F:uroporphyrinogen-III synthase activity"/>
    <property type="evidence" value="ECO:0007669"/>
    <property type="project" value="InterPro"/>
</dbReference>
<dbReference type="PANTHER" id="PTHR40082:SF1">
    <property type="entry name" value="BLR5956 PROTEIN"/>
    <property type="match status" value="1"/>
</dbReference>
<dbReference type="Gene3D" id="3.40.50.10090">
    <property type="match status" value="2"/>
</dbReference>
<dbReference type="Pfam" id="PF02602">
    <property type="entry name" value="HEM4"/>
    <property type="match status" value="1"/>
</dbReference>
<organism evidence="2 3">
    <name type="scientific">Thermus scotoductus</name>
    <dbReference type="NCBI Taxonomy" id="37636"/>
    <lineage>
        <taxon>Bacteria</taxon>
        <taxon>Thermotogati</taxon>
        <taxon>Deinococcota</taxon>
        <taxon>Deinococci</taxon>
        <taxon>Thermales</taxon>
        <taxon>Thermaceae</taxon>
        <taxon>Thermus</taxon>
    </lineage>
</organism>
<dbReference type="CDD" id="cd06578">
    <property type="entry name" value="HemD"/>
    <property type="match status" value="1"/>
</dbReference>
<evidence type="ECO:0000259" key="1">
    <source>
        <dbReference type="Pfam" id="PF02602"/>
    </source>
</evidence>
<name>A0A430R6Z8_THESC</name>
<dbReference type="NCBIfam" id="NF004584">
    <property type="entry name" value="PRK05928.2-1"/>
    <property type="match status" value="1"/>
</dbReference>
<accession>A0A430R6Z8</accession>
<protein>
    <submittedName>
        <fullName evidence="2">Uroporphyrinogen-III synthase</fullName>
    </submittedName>
</protein>
<dbReference type="GO" id="GO:0006780">
    <property type="term" value="P:uroporphyrinogen III biosynthetic process"/>
    <property type="evidence" value="ECO:0007669"/>
    <property type="project" value="InterPro"/>
</dbReference>
<evidence type="ECO:0000313" key="3">
    <source>
        <dbReference type="Proteomes" id="UP000286910"/>
    </source>
</evidence>
<dbReference type="Proteomes" id="UP000286910">
    <property type="component" value="Unassembled WGS sequence"/>
</dbReference>
<sequence length="272" mass="30559">MKLSGMRFALCSSRRGEDLALILKKQGGIPLFRPTAQTVLAEAHLLEEQLRKFAHYGADWVIFTTGTGFQQLQEQAEALGLWEAVYAQLRCSKIALRGYKARRALKGHALEAVLEDEDGTMESLMEALRVYPLTGQRVFLQLYGQPAPGLVHFLRERGAVVEEFLPYRHLCAPETGLARLMEEILAQQVDAVVFTSMPQVECLLEYAHRGGQMDHLREAFQEVWALAIGRVTARPLQEAGIRVWHPRTERMGALVTEFAAFLEEISSPRKAG</sequence>
<dbReference type="SUPFAM" id="SSF69618">
    <property type="entry name" value="HemD-like"/>
    <property type="match status" value="1"/>
</dbReference>
<dbReference type="InterPro" id="IPR003754">
    <property type="entry name" value="4pyrrol_synth_uPrphyn_synth"/>
</dbReference>
<proteinExistence type="predicted"/>
<gene>
    <name evidence="2" type="ORF">CSW45_06970</name>
</gene>